<name>A0A8A4TNS6_SULCO</name>
<dbReference type="AlphaFoldDB" id="A0A8A4TNS6"/>
<keyword evidence="1" id="KW-0031">Aminopeptidase</keyword>
<keyword evidence="4 9" id="KW-0732">Signal</keyword>
<dbReference type="InterPro" id="IPR007484">
    <property type="entry name" value="Peptidase_M28"/>
</dbReference>
<dbReference type="GO" id="GO:0006508">
    <property type="term" value="P:proteolysis"/>
    <property type="evidence" value="ECO:0007669"/>
    <property type="project" value="UniProtKB-KW"/>
</dbReference>
<proteinExistence type="predicted"/>
<evidence type="ECO:0000256" key="9">
    <source>
        <dbReference type="SAM" id="SignalP"/>
    </source>
</evidence>
<feature type="chain" id="PRO_5035267997" evidence="9">
    <location>
        <begin position="20"/>
        <end position="468"/>
    </location>
</feature>
<feature type="binding site" evidence="7">
    <location>
        <position position="258"/>
    </location>
    <ligand>
        <name>Zn(2+)</name>
        <dbReference type="ChEBI" id="CHEBI:29105"/>
        <label>2</label>
        <note>catalytic</note>
    </ligand>
</feature>
<keyword evidence="3 7" id="KW-0479">Metal-binding</keyword>
<keyword evidence="8" id="KW-1015">Disulfide bond</keyword>
<comment type="cofactor">
    <cofactor evidence="7">
        <name>Zn(2+)</name>
        <dbReference type="ChEBI" id="CHEBI:29105"/>
    </cofactor>
    <text evidence="7">Binds 2 Zn(2+) ions per subunit.</text>
</comment>
<dbReference type="GO" id="GO:0004177">
    <property type="term" value="F:aminopeptidase activity"/>
    <property type="evidence" value="ECO:0007669"/>
    <property type="project" value="UniProtKB-KW"/>
</dbReference>
<evidence type="ECO:0000256" key="3">
    <source>
        <dbReference type="ARBA" id="ARBA00022723"/>
    </source>
</evidence>
<dbReference type="GO" id="GO:0008235">
    <property type="term" value="F:metalloexopeptidase activity"/>
    <property type="evidence" value="ECO:0007669"/>
    <property type="project" value="InterPro"/>
</dbReference>
<keyword evidence="5" id="KW-0378">Hydrolase</keyword>
<keyword evidence="12" id="KW-1185">Reference proteome</keyword>
<evidence type="ECO:0000256" key="2">
    <source>
        <dbReference type="ARBA" id="ARBA00022670"/>
    </source>
</evidence>
<dbReference type="InterPro" id="IPR012189">
    <property type="entry name" value="Pept_M28E_Ap1"/>
</dbReference>
<dbReference type="Proteomes" id="UP000663929">
    <property type="component" value="Chromosome"/>
</dbReference>
<keyword evidence="6 7" id="KW-0862">Zinc</keyword>
<dbReference type="RefSeq" id="WP_237380370.1">
    <property type="nucleotide sequence ID" value="NZ_CP071793.1"/>
</dbReference>
<feature type="signal peptide" evidence="9">
    <location>
        <begin position="1"/>
        <end position="19"/>
    </location>
</feature>
<feature type="binding site" evidence="7">
    <location>
        <position position="223"/>
    </location>
    <ligand>
        <name>Zn(2+)</name>
        <dbReference type="ChEBI" id="CHEBI:29105"/>
        <label>1</label>
    </ligand>
</feature>
<dbReference type="InterPro" id="IPR045175">
    <property type="entry name" value="M28_fam"/>
</dbReference>
<organism evidence="11 12">
    <name type="scientific">Sulfidibacter corallicola</name>
    <dbReference type="NCBI Taxonomy" id="2818388"/>
    <lineage>
        <taxon>Bacteria</taxon>
        <taxon>Pseudomonadati</taxon>
        <taxon>Acidobacteriota</taxon>
        <taxon>Holophagae</taxon>
        <taxon>Acanthopleuribacterales</taxon>
        <taxon>Acanthopleuribacteraceae</taxon>
        <taxon>Sulfidibacter</taxon>
    </lineage>
</organism>
<dbReference type="PROSITE" id="PS00018">
    <property type="entry name" value="EF_HAND_1"/>
    <property type="match status" value="1"/>
</dbReference>
<accession>A0A8A4TNS6</accession>
<dbReference type="SUPFAM" id="SSF53187">
    <property type="entry name" value="Zn-dependent exopeptidases"/>
    <property type="match status" value="1"/>
</dbReference>
<evidence type="ECO:0000256" key="8">
    <source>
        <dbReference type="PIRSR" id="PIRSR036685-2"/>
    </source>
</evidence>
<evidence type="ECO:0000313" key="11">
    <source>
        <dbReference type="EMBL" id="QTD50551.1"/>
    </source>
</evidence>
<evidence type="ECO:0000256" key="5">
    <source>
        <dbReference type="ARBA" id="ARBA00022801"/>
    </source>
</evidence>
<feature type="domain" description="Peptidase M28" evidence="10">
    <location>
        <begin position="189"/>
        <end position="381"/>
    </location>
</feature>
<feature type="binding site" evidence="7">
    <location>
        <position position="208"/>
    </location>
    <ligand>
        <name>Zn(2+)</name>
        <dbReference type="ChEBI" id="CHEBI:29105"/>
        <label>1</label>
    </ligand>
</feature>
<gene>
    <name evidence="11" type="ORF">J3U87_33625</name>
</gene>
<feature type="binding site" evidence="7">
    <location>
        <position position="362"/>
    </location>
    <ligand>
        <name>Zn(2+)</name>
        <dbReference type="ChEBI" id="CHEBI:29105"/>
        <label>2</label>
        <note>catalytic</note>
    </ligand>
</feature>
<dbReference type="GO" id="GO:0046872">
    <property type="term" value="F:metal ion binding"/>
    <property type="evidence" value="ECO:0007669"/>
    <property type="project" value="UniProtKB-KW"/>
</dbReference>
<dbReference type="EMBL" id="CP071793">
    <property type="protein sequence ID" value="QTD50551.1"/>
    <property type="molecule type" value="Genomic_DNA"/>
</dbReference>
<evidence type="ECO:0000256" key="7">
    <source>
        <dbReference type="PIRSR" id="PIRSR036685-1"/>
    </source>
</evidence>
<dbReference type="KEGG" id="scor:J3U87_33625"/>
<dbReference type="Gene3D" id="3.40.630.10">
    <property type="entry name" value="Zn peptidases"/>
    <property type="match status" value="1"/>
</dbReference>
<protein>
    <submittedName>
        <fullName evidence="11">M20/M25/M40 family metallo-hydrolase</fullName>
    </submittedName>
</protein>
<evidence type="ECO:0000256" key="4">
    <source>
        <dbReference type="ARBA" id="ARBA00022729"/>
    </source>
</evidence>
<evidence type="ECO:0000259" key="10">
    <source>
        <dbReference type="Pfam" id="PF04389"/>
    </source>
</evidence>
<evidence type="ECO:0000313" key="12">
    <source>
        <dbReference type="Proteomes" id="UP000663929"/>
    </source>
</evidence>
<dbReference type="PANTHER" id="PTHR12147">
    <property type="entry name" value="METALLOPEPTIDASE M28 FAMILY MEMBER"/>
    <property type="match status" value="1"/>
</dbReference>
<sequence>MKFYLPLLLAFLATSASIASEDLVWITLDRSEAHAIQSALKRSYKVDLVIDATKNSPIAAARIARKDLAALTSLMHRDYGRCSGYLVHKTREEALAMRPRLEQIKNTPRKKMNYTIDNGEVARALADTTVEDSITDVIESLSAFPNRLYYHEQGVAAAHWLRDHWTSLLGDREDVTIQLFTHDFEQPSVILSIQGTRFPDEVVVVGGHLDSTSRDTAAPGADDDASGIATLTEVIRTIAETDFRPERSLRFMGYAGEEFGLLGSRDIAESYREANVDVVGVLQLDMTNYHGSDKDIWFLTDYTDDDLTQFLGQLVDTYLTDLTWDTTVCGYGCSDHAAWTGENYPAAMPFEARFGQHNFNLHTENDTLAQSGGRSLHAHKFARVAAVFVAEVAKGGFGAPVVTVNRATVDILTMGRLLSGMGPCPPAQDCSRDMDGDRDVDLDDFRHLLNQWENQGCFGFVEGPVCLD</sequence>
<evidence type="ECO:0000256" key="6">
    <source>
        <dbReference type="ARBA" id="ARBA00022833"/>
    </source>
</evidence>
<feature type="binding site" evidence="7">
    <location>
        <position position="285"/>
    </location>
    <ligand>
        <name>Zn(2+)</name>
        <dbReference type="ChEBI" id="CHEBI:29105"/>
        <label>1</label>
    </ligand>
</feature>
<keyword evidence="2" id="KW-0645">Protease</keyword>
<evidence type="ECO:0000256" key="1">
    <source>
        <dbReference type="ARBA" id="ARBA00022438"/>
    </source>
</evidence>
<dbReference type="InterPro" id="IPR018247">
    <property type="entry name" value="EF_Hand_1_Ca_BS"/>
</dbReference>
<dbReference type="PANTHER" id="PTHR12147:SF56">
    <property type="entry name" value="AMINOPEPTIDASE YDR415C-RELATED"/>
    <property type="match status" value="1"/>
</dbReference>
<dbReference type="Pfam" id="PF04389">
    <property type="entry name" value="Peptidase_M28"/>
    <property type="match status" value="1"/>
</dbReference>
<feature type="disulfide bond" evidence="8">
    <location>
        <begin position="329"/>
        <end position="333"/>
    </location>
</feature>
<dbReference type="PIRSF" id="PIRSF036685">
    <property type="entry name" value="BacLeuNPeptidase"/>
    <property type="match status" value="1"/>
</dbReference>
<reference evidence="11" key="1">
    <citation type="submission" date="2021-03" db="EMBL/GenBank/DDBJ databases">
        <title>Acanthopleuribacteraceae sp. M133.</title>
        <authorList>
            <person name="Wang G."/>
        </authorList>
    </citation>
    <scope>NUCLEOTIDE SEQUENCE</scope>
    <source>
        <strain evidence="11">M133</strain>
    </source>
</reference>